<feature type="signal peptide" evidence="1">
    <location>
        <begin position="1"/>
        <end position="19"/>
    </location>
</feature>
<dbReference type="RefSeq" id="WP_103058964.1">
    <property type="nucleotide sequence ID" value="NZ_BSOF01000028.1"/>
</dbReference>
<keyword evidence="3" id="KW-1185">Reference proteome</keyword>
<protein>
    <submittedName>
        <fullName evidence="2">C-lysozyme inhibitor</fullName>
    </submittedName>
</protein>
<dbReference type="Gene3D" id="3.40.1420.10">
    <property type="entry name" value="Inhibitor of vertebrate lysozyme"/>
    <property type="match status" value="1"/>
</dbReference>
<gene>
    <name evidence="2" type="ORF">COO59_06350</name>
</gene>
<feature type="chain" id="PRO_5014375759" evidence="1">
    <location>
        <begin position="20"/>
        <end position="140"/>
    </location>
</feature>
<organism evidence="2 3">
    <name type="scientific">Mixta theicola</name>
    <dbReference type="NCBI Taxonomy" id="1458355"/>
    <lineage>
        <taxon>Bacteria</taxon>
        <taxon>Pseudomonadati</taxon>
        <taxon>Pseudomonadota</taxon>
        <taxon>Gammaproteobacteria</taxon>
        <taxon>Enterobacterales</taxon>
        <taxon>Erwiniaceae</taxon>
        <taxon>Mixta</taxon>
    </lineage>
</organism>
<evidence type="ECO:0000313" key="3">
    <source>
        <dbReference type="Proteomes" id="UP000236345"/>
    </source>
</evidence>
<evidence type="ECO:0000313" key="2">
    <source>
        <dbReference type="EMBL" id="PNS12728.1"/>
    </source>
</evidence>
<dbReference type="AlphaFoldDB" id="A0A2K1QCH3"/>
<dbReference type="OrthoDB" id="9033596at2"/>
<evidence type="ECO:0000256" key="1">
    <source>
        <dbReference type="SAM" id="SignalP"/>
    </source>
</evidence>
<keyword evidence="1" id="KW-0732">Signal</keyword>
<dbReference type="EMBL" id="NWUO01000003">
    <property type="protein sequence ID" value="PNS12728.1"/>
    <property type="molecule type" value="Genomic_DNA"/>
</dbReference>
<dbReference type="SUPFAM" id="SSF89872">
    <property type="entry name" value="Inhibitor of vertebrate lysozyme, Ivy"/>
    <property type="match status" value="1"/>
</dbReference>
<name>A0A2K1QCH3_9GAMM</name>
<accession>A0A2K1QCH3</accession>
<sequence>MKKTLLIAALTGLPLIANAVGQPYLFDFIQNKETGKAYNSLIAKQKLPSWVKIGGTSFPANEITIKGKRYLALSGCKPHDCPAQSIAVLYSLDEGDIHGVYSEHDIKNDRQILTWMNLGPMDSDAMRNILFNRLNGDVSG</sequence>
<reference evidence="3" key="1">
    <citation type="submission" date="2017-09" db="EMBL/GenBank/DDBJ databases">
        <authorList>
            <person name="Palmer M."/>
            <person name="Steenkamp E.T."/>
            <person name="Coetzee M.P."/>
            <person name="Avontuur J.R."/>
            <person name="Van Zyl E."/>
            <person name="Chan W.-Y."/>
            <person name="Blom J."/>
            <person name="Venter S.N."/>
        </authorList>
    </citation>
    <scope>NUCLEOTIDE SEQUENCE [LARGE SCALE GENOMIC DNA]</scope>
    <source>
        <strain evidence="3">QC88-366</strain>
    </source>
</reference>
<dbReference type="InterPro" id="IPR036501">
    <property type="entry name" value="Inhibitor_vert_lysozyme_sf"/>
</dbReference>
<dbReference type="Pfam" id="PF08816">
    <property type="entry name" value="Ivy"/>
    <property type="match status" value="1"/>
</dbReference>
<dbReference type="Proteomes" id="UP000236345">
    <property type="component" value="Unassembled WGS sequence"/>
</dbReference>
<comment type="caution">
    <text evidence="2">The sequence shown here is derived from an EMBL/GenBank/DDBJ whole genome shotgun (WGS) entry which is preliminary data.</text>
</comment>
<proteinExistence type="predicted"/>